<dbReference type="EMBL" id="UGSC01000001">
    <property type="protein sequence ID" value="SUA70262.1"/>
    <property type="molecule type" value="Genomic_DNA"/>
</dbReference>
<accession>A0A378XYZ0</accession>
<reference evidence="1 2" key="1">
    <citation type="submission" date="2018-06" db="EMBL/GenBank/DDBJ databases">
        <authorList>
            <consortium name="Pathogen Informatics"/>
            <person name="Doyle S."/>
        </authorList>
    </citation>
    <scope>NUCLEOTIDE SEQUENCE [LARGE SCALE GENOMIC DNA]</scope>
    <source>
        <strain evidence="1 2">NCTC10343</strain>
    </source>
</reference>
<dbReference type="RefSeq" id="WP_019687655.1">
    <property type="nucleotide sequence ID" value="NZ_CP036496.1"/>
</dbReference>
<proteinExistence type="predicted"/>
<evidence type="ECO:0000313" key="2">
    <source>
        <dbReference type="Proteomes" id="UP000254400"/>
    </source>
</evidence>
<dbReference type="AlphaFoldDB" id="A0A378XYZ0"/>
<name>A0A378XYZ0_PAEPO</name>
<sequence>MIRMSKDLAIGILKQKNFEAKSDLSIRPITKMNFINTDGEKDCVYDFSLIIQRGIMSDELKESLKYGQTLTSNLQKELDSYIIEYTYSNELILNSKEVSDLLNMVDLLKNKKAKSILVKEGYIKPSIKFYEF</sequence>
<evidence type="ECO:0000313" key="1">
    <source>
        <dbReference type="EMBL" id="SUA70262.1"/>
    </source>
</evidence>
<organism evidence="1 2">
    <name type="scientific">Paenibacillus polymyxa</name>
    <name type="common">Bacillus polymyxa</name>
    <dbReference type="NCBI Taxonomy" id="1406"/>
    <lineage>
        <taxon>Bacteria</taxon>
        <taxon>Bacillati</taxon>
        <taxon>Bacillota</taxon>
        <taxon>Bacilli</taxon>
        <taxon>Bacillales</taxon>
        <taxon>Paenibacillaceae</taxon>
        <taxon>Paenibacillus</taxon>
    </lineage>
</organism>
<protein>
    <submittedName>
        <fullName evidence="1">Uncharacterized protein</fullName>
    </submittedName>
</protein>
<gene>
    <name evidence="1" type="ORF">NCTC10343_03132</name>
</gene>
<dbReference type="Proteomes" id="UP000254400">
    <property type="component" value="Unassembled WGS sequence"/>
</dbReference>
<dbReference type="GeneID" id="93346488"/>